<feature type="compositionally biased region" description="Low complexity" evidence="1">
    <location>
        <begin position="29"/>
        <end position="38"/>
    </location>
</feature>
<dbReference type="EMBL" id="CATQJA010002655">
    <property type="protein sequence ID" value="CAJ0578891.1"/>
    <property type="molecule type" value="Genomic_DNA"/>
</dbReference>
<name>A0AA36D1E9_9BILA</name>
<organism evidence="2 3">
    <name type="scientific">Mesorhabditis spiculigera</name>
    <dbReference type="NCBI Taxonomy" id="96644"/>
    <lineage>
        <taxon>Eukaryota</taxon>
        <taxon>Metazoa</taxon>
        <taxon>Ecdysozoa</taxon>
        <taxon>Nematoda</taxon>
        <taxon>Chromadorea</taxon>
        <taxon>Rhabditida</taxon>
        <taxon>Rhabditina</taxon>
        <taxon>Rhabditomorpha</taxon>
        <taxon>Rhabditoidea</taxon>
        <taxon>Rhabditidae</taxon>
        <taxon>Mesorhabditinae</taxon>
        <taxon>Mesorhabditis</taxon>
    </lineage>
</organism>
<proteinExistence type="predicted"/>
<comment type="caution">
    <text evidence="2">The sequence shown here is derived from an EMBL/GenBank/DDBJ whole genome shotgun (WGS) entry which is preliminary data.</text>
</comment>
<reference evidence="2" key="1">
    <citation type="submission" date="2023-06" db="EMBL/GenBank/DDBJ databases">
        <authorList>
            <person name="Delattre M."/>
        </authorList>
    </citation>
    <scope>NUCLEOTIDE SEQUENCE</scope>
    <source>
        <strain evidence="2">AF72</strain>
    </source>
</reference>
<feature type="non-terminal residue" evidence="2">
    <location>
        <position position="1"/>
    </location>
</feature>
<sequence>MPLVFVEADAKQLGAAADHPPPTTKHPNTSAAATTSQQLADPGSSATPAGRPRERHQSPVDVKNLKKRRRRDSQKSTVSSRAKRTYRLSCAPKRLDFED</sequence>
<protein>
    <submittedName>
        <fullName evidence="2">Uncharacterized protein</fullName>
    </submittedName>
</protein>
<dbReference type="AlphaFoldDB" id="A0AA36D1E9"/>
<evidence type="ECO:0000313" key="2">
    <source>
        <dbReference type="EMBL" id="CAJ0578891.1"/>
    </source>
</evidence>
<evidence type="ECO:0000313" key="3">
    <source>
        <dbReference type="Proteomes" id="UP001177023"/>
    </source>
</evidence>
<keyword evidence="3" id="KW-1185">Reference proteome</keyword>
<gene>
    <name evidence="2" type="ORF">MSPICULIGERA_LOCUS17129</name>
</gene>
<accession>A0AA36D1E9</accession>
<feature type="region of interest" description="Disordered" evidence="1">
    <location>
        <begin position="1"/>
        <end position="99"/>
    </location>
</feature>
<dbReference type="Proteomes" id="UP001177023">
    <property type="component" value="Unassembled WGS sequence"/>
</dbReference>
<evidence type="ECO:0000256" key="1">
    <source>
        <dbReference type="SAM" id="MobiDB-lite"/>
    </source>
</evidence>